<sequence length="59" mass="6896">MVGLLIGSRHRRVLFNRIVSQNPSYGGVRGTVYFLFQHPRRPHSGVLINPPREHFNEER</sequence>
<dbReference type="AlphaFoldDB" id="A0A075G0J1"/>
<protein>
    <submittedName>
        <fullName evidence="1">Uncharacterized protein</fullName>
    </submittedName>
</protein>
<organism evidence="1">
    <name type="scientific">uncultured marine group II/III euryarchaeote AD1000_88_D12</name>
    <dbReference type="NCBI Taxonomy" id="1457821"/>
    <lineage>
        <taxon>Archaea</taxon>
        <taxon>Methanobacteriati</taxon>
        <taxon>Methanobacteriota</taxon>
        <taxon>environmental samples</taxon>
    </lineage>
</organism>
<name>A0A075G0J1_9EURY</name>
<reference evidence="1" key="1">
    <citation type="journal article" date="2014" name="Genome Biol. Evol.">
        <title>Pangenome evidence for extensive interdomain horizontal transfer affecting lineage core and shell genes in uncultured planktonic thaumarchaeota and euryarchaeota.</title>
        <authorList>
            <person name="Deschamps P."/>
            <person name="Zivanovic Y."/>
            <person name="Moreira D."/>
            <person name="Rodriguez-Valera F."/>
            <person name="Lopez-Garcia P."/>
        </authorList>
    </citation>
    <scope>NUCLEOTIDE SEQUENCE</scope>
</reference>
<dbReference type="EMBL" id="KF900492">
    <property type="protein sequence ID" value="AIE96924.1"/>
    <property type="molecule type" value="Genomic_DNA"/>
</dbReference>
<proteinExistence type="predicted"/>
<accession>A0A075G0J1</accession>
<evidence type="ECO:0000313" key="1">
    <source>
        <dbReference type="EMBL" id="AIE96924.1"/>
    </source>
</evidence>